<sequence length="110" mass="12298">MSADVVFDEDVLLEDGEIFDSSFSISGENNSNENTTENDAIVALPDNDLFNNLEECGDQISANLATRIDSACTKKPAKEKLLNIQERYLRPKNCSFLLAPKINLELWDDL</sequence>
<evidence type="ECO:0000313" key="2">
    <source>
        <dbReference type="Proteomes" id="UP001152795"/>
    </source>
</evidence>
<comment type="caution">
    <text evidence="1">The sequence shown here is derived from an EMBL/GenBank/DDBJ whole genome shotgun (WGS) entry which is preliminary data.</text>
</comment>
<reference evidence="1" key="1">
    <citation type="submission" date="2020-04" db="EMBL/GenBank/DDBJ databases">
        <authorList>
            <person name="Alioto T."/>
            <person name="Alioto T."/>
            <person name="Gomez Garrido J."/>
        </authorList>
    </citation>
    <scope>NUCLEOTIDE SEQUENCE</scope>
    <source>
        <strain evidence="1">A484AB</strain>
    </source>
</reference>
<name>A0A6S7H9M5_PARCT</name>
<proteinExistence type="predicted"/>
<protein>
    <submittedName>
        <fullName evidence="1">Uncharacterized protein</fullName>
    </submittedName>
</protein>
<gene>
    <name evidence="1" type="ORF">PACLA_8A012174</name>
</gene>
<dbReference type="OrthoDB" id="5984897at2759"/>
<dbReference type="PANTHER" id="PTHR34239:SF2">
    <property type="entry name" value="TRANSPOSABLE ELEMENT P TRANSPOSASE_THAP9 CONSERVED DOMAIN-CONTAINING PROTEIN"/>
    <property type="match status" value="1"/>
</dbReference>
<dbReference type="EMBL" id="CACRXK020002145">
    <property type="protein sequence ID" value="CAB3992897.1"/>
    <property type="molecule type" value="Genomic_DNA"/>
</dbReference>
<dbReference type="AlphaFoldDB" id="A0A6S7H9M5"/>
<organism evidence="1 2">
    <name type="scientific">Paramuricea clavata</name>
    <name type="common">Red gorgonian</name>
    <name type="synonym">Violescent sea-whip</name>
    <dbReference type="NCBI Taxonomy" id="317549"/>
    <lineage>
        <taxon>Eukaryota</taxon>
        <taxon>Metazoa</taxon>
        <taxon>Cnidaria</taxon>
        <taxon>Anthozoa</taxon>
        <taxon>Octocorallia</taxon>
        <taxon>Malacalcyonacea</taxon>
        <taxon>Plexauridae</taxon>
        <taxon>Paramuricea</taxon>
    </lineage>
</organism>
<dbReference type="PANTHER" id="PTHR34239">
    <property type="entry name" value="APPLE DOMAIN-CONTAINING PROTEIN"/>
    <property type="match status" value="1"/>
</dbReference>
<accession>A0A6S7H9M5</accession>
<evidence type="ECO:0000313" key="1">
    <source>
        <dbReference type="EMBL" id="CAB3992897.1"/>
    </source>
</evidence>
<keyword evidence="2" id="KW-1185">Reference proteome</keyword>
<dbReference type="Proteomes" id="UP001152795">
    <property type="component" value="Unassembled WGS sequence"/>
</dbReference>